<dbReference type="EMBL" id="CAAALY010073010">
    <property type="protein sequence ID" value="VEL25317.1"/>
    <property type="molecule type" value="Genomic_DNA"/>
</dbReference>
<dbReference type="Proteomes" id="UP000784294">
    <property type="component" value="Unassembled WGS sequence"/>
</dbReference>
<evidence type="ECO:0000313" key="2">
    <source>
        <dbReference type="EMBL" id="VEL25317.1"/>
    </source>
</evidence>
<dbReference type="AlphaFoldDB" id="A0A3S5AJF8"/>
<gene>
    <name evidence="2" type="ORF">PXEA_LOCUS18757</name>
</gene>
<evidence type="ECO:0000256" key="1">
    <source>
        <dbReference type="SAM" id="MobiDB-lite"/>
    </source>
</evidence>
<proteinExistence type="predicted"/>
<protein>
    <submittedName>
        <fullName evidence="2">Uncharacterized protein</fullName>
    </submittedName>
</protein>
<reference evidence="2" key="1">
    <citation type="submission" date="2018-11" db="EMBL/GenBank/DDBJ databases">
        <authorList>
            <consortium name="Pathogen Informatics"/>
        </authorList>
    </citation>
    <scope>NUCLEOTIDE SEQUENCE</scope>
</reference>
<name>A0A3S5AJF8_9PLAT</name>
<sequence length="438" mass="45434">MFFPIPSSYIISHHLFQPIRSSASPSPTLPHFDEANSTGLDSSSAIPNSNNKPPSTLHPPSIASFSSSSSSPCPISSPDLPCTSASAISIKANPSVNNLVNTNRNLYFGRPTNFPTSIQPGTTPLSFAPPPSAACIALPIPGLIWLPEITLPADLPPWCPLPSPAPSPSPLPSPSTVSSSSAFSLPGILPNHLAPCQTETSVRSMQRSACSICTGSHVCALPLGDYSGGPIHNFDSDASNNAGAPLDWPINCGPLLISSPFSSTTTTITSSTYSSSSGSSLSGGSKFILPPPLCVRAPSRLTQIGAGSPAISISSSSFPITTLNGLSLVSLASSLTSTSMLSTAPSALNSVPGTSLNRPLSGLTEEEISRRRLCCYRFVHILACVELLFVFPDETAALACLNVCKLAGGIESSWNNLFHLVKERAIQANSIGSLNLPS</sequence>
<keyword evidence="3" id="KW-1185">Reference proteome</keyword>
<feature type="compositionally biased region" description="Polar residues" evidence="1">
    <location>
        <begin position="35"/>
        <end position="54"/>
    </location>
</feature>
<dbReference type="OrthoDB" id="3183924at2759"/>
<accession>A0A3S5AJF8</accession>
<organism evidence="2 3">
    <name type="scientific">Protopolystoma xenopodis</name>
    <dbReference type="NCBI Taxonomy" id="117903"/>
    <lineage>
        <taxon>Eukaryota</taxon>
        <taxon>Metazoa</taxon>
        <taxon>Spiralia</taxon>
        <taxon>Lophotrochozoa</taxon>
        <taxon>Platyhelminthes</taxon>
        <taxon>Monogenea</taxon>
        <taxon>Polyopisthocotylea</taxon>
        <taxon>Polystomatidea</taxon>
        <taxon>Polystomatidae</taxon>
        <taxon>Protopolystoma</taxon>
    </lineage>
</organism>
<comment type="caution">
    <text evidence="2">The sequence shown here is derived from an EMBL/GenBank/DDBJ whole genome shotgun (WGS) entry which is preliminary data.</text>
</comment>
<feature type="region of interest" description="Disordered" evidence="1">
    <location>
        <begin position="25"/>
        <end position="65"/>
    </location>
</feature>
<evidence type="ECO:0000313" key="3">
    <source>
        <dbReference type="Proteomes" id="UP000784294"/>
    </source>
</evidence>